<feature type="domain" description="HYDIN/VesB/CFA65-like Ig-like" evidence="6">
    <location>
        <begin position="357"/>
        <end position="455"/>
    </location>
</feature>
<dbReference type="Pfam" id="PF22544">
    <property type="entry name" value="HYDIN_VesB_CFA65-like_Ig"/>
    <property type="match status" value="2"/>
</dbReference>
<dbReference type="OrthoDB" id="442692at2759"/>
<gene>
    <name evidence="7" type="ORF">A6R68_21144</name>
</gene>
<evidence type="ECO:0000256" key="3">
    <source>
        <dbReference type="ARBA" id="ARBA00022490"/>
    </source>
</evidence>
<dbReference type="PANTHER" id="PTHR23053">
    <property type="entry name" value="DLEC1 DELETED IN LUNG AND ESOPHAGEAL CANCER 1"/>
    <property type="match status" value="1"/>
</dbReference>
<dbReference type="EMBL" id="LZPO01017328">
    <property type="protein sequence ID" value="OBS80649.1"/>
    <property type="molecule type" value="Genomic_DNA"/>
</dbReference>
<evidence type="ECO:0000313" key="7">
    <source>
        <dbReference type="EMBL" id="OBS80649.1"/>
    </source>
</evidence>
<dbReference type="InterPro" id="IPR033305">
    <property type="entry name" value="Hydin-like"/>
</dbReference>
<protein>
    <recommendedName>
        <fullName evidence="6">HYDIN/VesB/CFA65-like Ig-like domain-containing protein</fullName>
    </recommendedName>
</protein>
<dbReference type="GO" id="GO:1904158">
    <property type="term" value="P:axonemal central apparatus assembly"/>
    <property type="evidence" value="ECO:0007669"/>
    <property type="project" value="TreeGrafter"/>
</dbReference>
<reference evidence="7 8" key="1">
    <citation type="submission" date="2016-06" db="EMBL/GenBank/DDBJ databases">
        <title>The Draft Genome Sequence and Annotation of the Desert Woodrat Neotoma lepida.</title>
        <authorList>
            <person name="Campbell M."/>
            <person name="Oakeson K.F."/>
            <person name="Yandell M."/>
            <person name="Halpert J.R."/>
            <person name="Dearing D."/>
        </authorList>
    </citation>
    <scope>NUCLEOTIDE SEQUENCE [LARGE SCALE GENOMIC DNA]</scope>
    <source>
        <strain evidence="7">417</strain>
        <tissue evidence="7">Liver</tissue>
    </source>
</reference>
<dbReference type="Gene3D" id="2.60.40.10">
    <property type="entry name" value="Immunoglobulins"/>
    <property type="match status" value="2"/>
</dbReference>
<dbReference type="PANTHER" id="PTHR23053:SF0">
    <property type="entry name" value="HYDROCEPHALUS-INDUCING PROTEIN HOMOLOG"/>
    <property type="match status" value="1"/>
</dbReference>
<evidence type="ECO:0000256" key="5">
    <source>
        <dbReference type="ARBA" id="ARBA00023273"/>
    </source>
</evidence>
<keyword evidence="8" id="KW-1185">Reference proteome</keyword>
<dbReference type="GO" id="GO:0003341">
    <property type="term" value="P:cilium movement"/>
    <property type="evidence" value="ECO:0007669"/>
    <property type="project" value="TreeGrafter"/>
</dbReference>
<accession>A0A1A6HQZ0</accession>
<keyword evidence="5" id="KW-0966">Cell projection</keyword>
<dbReference type="Proteomes" id="UP000092124">
    <property type="component" value="Unassembled WGS sequence"/>
</dbReference>
<dbReference type="GO" id="GO:0005930">
    <property type="term" value="C:axoneme"/>
    <property type="evidence" value="ECO:0007669"/>
    <property type="project" value="TreeGrafter"/>
</dbReference>
<dbReference type="InterPro" id="IPR013783">
    <property type="entry name" value="Ig-like_fold"/>
</dbReference>
<evidence type="ECO:0000313" key="8">
    <source>
        <dbReference type="Proteomes" id="UP000092124"/>
    </source>
</evidence>
<keyword evidence="4" id="KW-0969">Cilium</keyword>
<dbReference type="STRING" id="56216.A0A1A6HQZ0"/>
<sequence>MNDFGVGLTSFTSISFVALDKRLPDFFMEPAMTCAVLLCIGYQNLPDPVFQYLQNINELLNTLLRSNAPQQVLQFVPMESVSRSAVAVATGGNKMDPAMREKVTLKRCRDYVELSSKKTPYSGVDLDQALFQPFPSEIIFQNYAPCEVYEVPLVLRNNDKIPRMVKVVEESSPYFKIISPKDIGHKVAPGVPSIFRILFTPEENKDYAHMLTCITEREKFIVPVKARGARAILDFPDELNFSTCPVKYCTQKILLVQNIGNKDSVFHLKTRRVCDNLSKEEKLETDMFLEECILDPSLRERLSIVSRIFENQRKLVQADSMLFLNHIFTIEPLVLPVKGPGREIRLPLRIRGEGMGPKIHFNFESLDIGKVFVGSTHCYEAVLSNKGSIDALFNVIPPTSALGACFVFNPKEGIIEPSGVQAVQICFSSAILGHFEEEFLIDVNGSPEPVKLTIRISPYFDVFPQ</sequence>
<evidence type="ECO:0000256" key="1">
    <source>
        <dbReference type="ARBA" id="ARBA00004138"/>
    </source>
</evidence>
<evidence type="ECO:0000259" key="6">
    <source>
        <dbReference type="Pfam" id="PF22544"/>
    </source>
</evidence>
<organism evidence="7 8">
    <name type="scientific">Neotoma lepida</name>
    <name type="common">Desert woodrat</name>
    <dbReference type="NCBI Taxonomy" id="56216"/>
    <lineage>
        <taxon>Eukaryota</taxon>
        <taxon>Metazoa</taxon>
        <taxon>Chordata</taxon>
        <taxon>Craniata</taxon>
        <taxon>Vertebrata</taxon>
        <taxon>Euteleostomi</taxon>
        <taxon>Mammalia</taxon>
        <taxon>Eutheria</taxon>
        <taxon>Euarchontoglires</taxon>
        <taxon>Glires</taxon>
        <taxon>Rodentia</taxon>
        <taxon>Myomorpha</taxon>
        <taxon>Muroidea</taxon>
        <taxon>Cricetidae</taxon>
        <taxon>Neotominae</taxon>
        <taxon>Neotoma</taxon>
    </lineage>
</organism>
<dbReference type="AlphaFoldDB" id="A0A1A6HQZ0"/>
<evidence type="ECO:0000256" key="4">
    <source>
        <dbReference type="ARBA" id="ARBA00023069"/>
    </source>
</evidence>
<keyword evidence="3" id="KW-0963">Cytoplasm</keyword>
<dbReference type="InterPro" id="IPR053879">
    <property type="entry name" value="HYDIN_VesB_CFA65-like_Ig"/>
</dbReference>
<proteinExistence type="predicted"/>
<comment type="subcellular location">
    <subcellularLocation>
        <location evidence="1">Cell projection</location>
        <location evidence="1">Cilium</location>
    </subcellularLocation>
    <subcellularLocation>
        <location evidence="2">Cytoplasm</location>
    </subcellularLocation>
</comment>
<name>A0A1A6HQZ0_NEOLE</name>
<evidence type="ECO:0000256" key="2">
    <source>
        <dbReference type="ARBA" id="ARBA00004496"/>
    </source>
</evidence>
<feature type="domain" description="HYDIN/VesB/CFA65-like Ig-like" evidence="6">
    <location>
        <begin position="231"/>
        <end position="278"/>
    </location>
</feature>
<comment type="caution">
    <text evidence="7">The sequence shown here is derived from an EMBL/GenBank/DDBJ whole genome shotgun (WGS) entry which is preliminary data.</text>
</comment>